<protein>
    <submittedName>
        <fullName evidence="1">Uncharacterized protein</fullName>
    </submittedName>
</protein>
<dbReference type="EMBL" id="GBRH01186441">
    <property type="protein sequence ID" value="JAE11455.1"/>
    <property type="molecule type" value="Transcribed_RNA"/>
</dbReference>
<organism evidence="1">
    <name type="scientific">Arundo donax</name>
    <name type="common">Giant reed</name>
    <name type="synonym">Donax arundinaceus</name>
    <dbReference type="NCBI Taxonomy" id="35708"/>
    <lineage>
        <taxon>Eukaryota</taxon>
        <taxon>Viridiplantae</taxon>
        <taxon>Streptophyta</taxon>
        <taxon>Embryophyta</taxon>
        <taxon>Tracheophyta</taxon>
        <taxon>Spermatophyta</taxon>
        <taxon>Magnoliopsida</taxon>
        <taxon>Liliopsida</taxon>
        <taxon>Poales</taxon>
        <taxon>Poaceae</taxon>
        <taxon>PACMAD clade</taxon>
        <taxon>Arundinoideae</taxon>
        <taxon>Arundineae</taxon>
        <taxon>Arundo</taxon>
    </lineage>
</organism>
<accession>A0A0A9FEH3</accession>
<sequence>MFSTCSGGEHSFHENPFHFERSKCILRYPIRNRYCMPLMTAYNVGILHCYLQRNDQKRSDWRPRGIKKLA</sequence>
<name>A0A0A9FEH3_ARUDO</name>
<proteinExistence type="predicted"/>
<dbReference type="AlphaFoldDB" id="A0A0A9FEH3"/>
<reference evidence="1" key="1">
    <citation type="submission" date="2014-09" db="EMBL/GenBank/DDBJ databases">
        <authorList>
            <person name="Magalhaes I.L.F."/>
            <person name="Oliveira U."/>
            <person name="Santos F.R."/>
            <person name="Vidigal T.H.D.A."/>
            <person name="Brescovit A.D."/>
            <person name="Santos A.J."/>
        </authorList>
    </citation>
    <scope>NUCLEOTIDE SEQUENCE</scope>
    <source>
        <tissue evidence="1">Shoot tissue taken approximately 20 cm above the soil surface</tissue>
    </source>
</reference>
<reference evidence="1" key="2">
    <citation type="journal article" date="2015" name="Data Brief">
        <title>Shoot transcriptome of the giant reed, Arundo donax.</title>
        <authorList>
            <person name="Barrero R.A."/>
            <person name="Guerrero F.D."/>
            <person name="Moolhuijzen P."/>
            <person name="Goolsby J.A."/>
            <person name="Tidwell J."/>
            <person name="Bellgard S.E."/>
            <person name="Bellgard M.I."/>
        </authorList>
    </citation>
    <scope>NUCLEOTIDE SEQUENCE</scope>
    <source>
        <tissue evidence="1">Shoot tissue taken approximately 20 cm above the soil surface</tissue>
    </source>
</reference>
<evidence type="ECO:0000313" key="1">
    <source>
        <dbReference type="EMBL" id="JAE11455.1"/>
    </source>
</evidence>